<keyword evidence="8" id="KW-1185">Reference proteome</keyword>
<dbReference type="InterPro" id="IPR050465">
    <property type="entry name" value="UPF0194_transport"/>
</dbReference>
<dbReference type="RefSeq" id="WP_130127252.1">
    <property type="nucleotide sequence ID" value="NZ_CBCSDF010000009.1"/>
</dbReference>
<dbReference type="Proteomes" id="UP001304419">
    <property type="component" value="Chromosome 2"/>
</dbReference>
<accession>A0A8I2H7V6</accession>
<name>A0A8I2H7V6_9GAMM</name>
<evidence type="ECO:0000313" key="5">
    <source>
        <dbReference type="EMBL" id="NLR22784.1"/>
    </source>
</evidence>
<reference evidence="5" key="1">
    <citation type="submission" date="2019-10" db="EMBL/GenBank/DDBJ databases">
        <authorList>
            <person name="Paulsen S."/>
        </authorList>
    </citation>
    <scope>NUCLEOTIDE SEQUENCE</scope>
    <source>
        <strain evidence="5">LMG 19692</strain>
    </source>
</reference>
<feature type="signal peptide" evidence="4">
    <location>
        <begin position="1"/>
        <end position="22"/>
    </location>
</feature>
<evidence type="ECO:0000313" key="8">
    <source>
        <dbReference type="Proteomes" id="UP001304419"/>
    </source>
</evidence>
<evidence type="ECO:0000256" key="2">
    <source>
        <dbReference type="ARBA" id="ARBA00023054"/>
    </source>
</evidence>
<comment type="subcellular location">
    <subcellularLocation>
        <location evidence="1">Cell envelope</location>
    </subcellularLocation>
</comment>
<evidence type="ECO:0000313" key="6">
    <source>
        <dbReference type="EMBL" id="WOX31035.1"/>
    </source>
</evidence>
<dbReference type="EMBL" id="WEIA01000010">
    <property type="protein sequence ID" value="NLR22784.1"/>
    <property type="molecule type" value="Genomic_DNA"/>
</dbReference>
<evidence type="ECO:0000313" key="7">
    <source>
        <dbReference type="Proteomes" id="UP000646877"/>
    </source>
</evidence>
<gene>
    <name evidence="5" type="ORF">F9Y85_16030</name>
    <name evidence="6" type="ORF">R5H13_24520</name>
</gene>
<feature type="chain" id="PRO_5034335787" evidence="4">
    <location>
        <begin position="23"/>
        <end position="384"/>
    </location>
</feature>
<sequence>MKVKLLAAIIPLYLLGCSPAPSDIHIVKTQPITITIEANGELESKSRALIAPPSIKRMWQYKIKQLMPENTTVQKGQIVVSFDDQTVRDRLMEYNSKLSQAQKELENKQAQVEKQEEEYKLALAEAQMNFDKAKRRAEIIDNSRSDNDRKKAQIDFTIATNDLELARSKLAFHLDNKELSIQMARSKVARTDAEVKELKRDIARLQVKAPMDGLVAYRANWEGEKPSVGESMQFGQPVVELSVIEQMQVKAQIKEADFGRITLGQKVKVTIDSADGYVIGGTLVEIGKAFREKSHQDKSRIVDAIIELDKVDPEKLRPGLTARVEIMTAQLDNALTVPLNALKQSAGKVFIDTNSGEKEVTVSYTTPTLAVISSGISQGAEVKL</sequence>
<evidence type="ECO:0000256" key="4">
    <source>
        <dbReference type="SAM" id="SignalP"/>
    </source>
</evidence>
<dbReference type="PANTHER" id="PTHR32347:SF23">
    <property type="entry name" value="BLL5650 PROTEIN"/>
    <property type="match status" value="1"/>
</dbReference>
<dbReference type="PANTHER" id="PTHR32347">
    <property type="entry name" value="EFFLUX SYSTEM COMPONENT YKNX-RELATED"/>
    <property type="match status" value="1"/>
</dbReference>
<evidence type="ECO:0000256" key="1">
    <source>
        <dbReference type="ARBA" id="ARBA00004196"/>
    </source>
</evidence>
<dbReference type="Proteomes" id="UP000646877">
    <property type="component" value="Unassembled WGS sequence"/>
</dbReference>
<proteinExistence type="predicted"/>
<organism evidence="5 7">
    <name type="scientific">Pseudoalteromonas maricaloris</name>
    <dbReference type="NCBI Taxonomy" id="184924"/>
    <lineage>
        <taxon>Bacteria</taxon>
        <taxon>Pseudomonadati</taxon>
        <taxon>Pseudomonadota</taxon>
        <taxon>Gammaproteobacteria</taxon>
        <taxon>Alteromonadales</taxon>
        <taxon>Pseudoalteromonadaceae</taxon>
        <taxon>Pseudoalteromonas</taxon>
    </lineage>
</organism>
<reference evidence="6 8" key="2">
    <citation type="submission" date="2023-10" db="EMBL/GenBank/DDBJ databases">
        <title>To unveil natural product biosynthetic capacity in Pseudoalteromonas.</title>
        <authorList>
            <person name="Wang J."/>
        </authorList>
    </citation>
    <scope>NUCLEOTIDE SEQUENCE [LARGE SCALE GENOMIC DNA]</scope>
    <source>
        <strain evidence="6 8">DSM 15914</strain>
    </source>
</reference>
<keyword evidence="2 3" id="KW-0175">Coiled coil</keyword>
<feature type="coiled-coil region" evidence="3">
    <location>
        <begin position="88"/>
        <end position="136"/>
    </location>
</feature>
<evidence type="ECO:0000256" key="3">
    <source>
        <dbReference type="SAM" id="Coils"/>
    </source>
</evidence>
<dbReference type="GO" id="GO:0030313">
    <property type="term" value="C:cell envelope"/>
    <property type="evidence" value="ECO:0007669"/>
    <property type="project" value="UniProtKB-SubCell"/>
</dbReference>
<keyword evidence="4" id="KW-0732">Signal</keyword>
<dbReference type="AlphaFoldDB" id="A0A8I2H7V6"/>
<feature type="coiled-coil region" evidence="3">
    <location>
        <begin position="181"/>
        <end position="208"/>
    </location>
</feature>
<dbReference type="Gene3D" id="2.40.30.170">
    <property type="match status" value="1"/>
</dbReference>
<dbReference type="EMBL" id="CP137579">
    <property type="protein sequence ID" value="WOX31035.1"/>
    <property type="molecule type" value="Genomic_DNA"/>
</dbReference>
<protein>
    <submittedName>
        <fullName evidence="5">HlyD family efflux transporter periplasmic adaptor subunit</fullName>
    </submittedName>
</protein>